<accession>A0AC35G6S0</accession>
<protein>
    <submittedName>
        <fullName evidence="2">Protein kinase domain-containing protein</fullName>
    </submittedName>
</protein>
<dbReference type="Proteomes" id="UP000887580">
    <property type="component" value="Unplaced"/>
</dbReference>
<sequence length="809" mass="90082">MATTATSQNTSEAFNAQSSMSSESLIIPRESSLNSINNESNSTITSTTPTPSTSVSPNDNNNPLNEGYNNIPPSPFGTPFVTNQININNYPTAAKPPTGIVKVGFYEVEGTIGRGNFAVVKIAKHRITRTDVMDKRRLDAENLTKVYREIEVLKKIRHPHIIKLYQVMETTNMLYLVTEYAPQGEIFDLIAKHGRLPENDARDKFWQIISAVDYLHKLGIVHRDLKAENLLLDSNLNIKLADFGFSNFYDKNDTLNTFCGSPPYAAPEVFEGKRYNGPEIDIWSLGVVLYVLVCGVLPFEGPSLQLLRDRVLSGRIRIPFFMSSECENLIRRMLTVDPKKRPTIEQIKKHKWMKDSEFEAKFSGEALTGHTAELPEHKQQILRLMQSLGLDVTRIKQSIKEESYDNFHAIYLLLLERLKSSAAFSHQTDPKTPFSHQTDPKTRRRQSDAPPPTHRPRPPLNALRDHSTFQTTDCITNIPPPNQYAHSDYSENSSTLSRQSTIGTIGSLDEGVESDLNGSTPSRGTFSSTEIIPSHEPISSASISSQFEGLDCQVESDIMSSVSSCPNNEESNNSSGEQNLNTSANVNIKKDCNSSSSNNSQPSNFGAGWRASDNSMFDSLTTPFPTGQLRKKSKACNEISRFSPSTGTVNAQLRRMRISAISKPTAAAMSGSPAPPIDKRQRQVLGVLPKRISLPENLEFQPQKLLNIKQSIHVEKQISGETTVVSDSKQAIKARFQQQQHKRKSRMQLLRQQSSFQMGTKQACLAAMPNQCRLLGNTNRAARNGREEPPMPPLSPIEDLKGEDSMDLS</sequence>
<proteinExistence type="predicted"/>
<name>A0AC35G6S0_9BILA</name>
<organism evidence="1 2">
    <name type="scientific">Panagrolaimus sp. PS1159</name>
    <dbReference type="NCBI Taxonomy" id="55785"/>
    <lineage>
        <taxon>Eukaryota</taxon>
        <taxon>Metazoa</taxon>
        <taxon>Ecdysozoa</taxon>
        <taxon>Nematoda</taxon>
        <taxon>Chromadorea</taxon>
        <taxon>Rhabditida</taxon>
        <taxon>Tylenchina</taxon>
        <taxon>Panagrolaimomorpha</taxon>
        <taxon>Panagrolaimoidea</taxon>
        <taxon>Panagrolaimidae</taxon>
        <taxon>Panagrolaimus</taxon>
    </lineage>
</organism>
<reference evidence="2" key="1">
    <citation type="submission" date="2022-11" db="UniProtKB">
        <authorList>
            <consortium name="WormBaseParasite"/>
        </authorList>
    </citation>
    <scope>IDENTIFICATION</scope>
</reference>
<dbReference type="WBParaSite" id="PS1159_v2.g24396.t1">
    <property type="protein sequence ID" value="PS1159_v2.g24396.t1"/>
    <property type="gene ID" value="PS1159_v2.g24396"/>
</dbReference>
<evidence type="ECO:0000313" key="1">
    <source>
        <dbReference type="Proteomes" id="UP000887580"/>
    </source>
</evidence>
<evidence type="ECO:0000313" key="2">
    <source>
        <dbReference type="WBParaSite" id="PS1159_v2.g24396.t1"/>
    </source>
</evidence>